<feature type="region of interest" description="Disordered" evidence="1">
    <location>
        <begin position="29"/>
        <end position="67"/>
    </location>
</feature>
<evidence type="ECO:0000256" key="2">
    <source>
        <dbReference type="SAM" id="SignalP"/>
    </source>
</evidence>
<accession>A0ABR3VTF0</accession>
<evidence type="ECO:0000313" key="3">
    <source>
        <dbReference type="EMBL" id="KAL1844938.1"/>
    </source>
</evidence>
<evidence type="ECO:0000313" key="4">
    <source>
        <dbReference type="Proteomes" id="UP001586593"/>
    </source>
</evidence>
<keyword evidence="4" id="KW-1185">Reference proteome</keyword>
<keyword evidence="2" id="KW-0732">Signal</keyword>
<feature type="region of interest" description="Disordered" evidence="1">
    <location>
        <begin position="91"/>
        <end position="113"/>
    </location>
</feature>
<gene>
    <name evidence="3" type="ORF">VTK73DRAFT_1479</name>
</gene>
<feature type="signal peptide" evidence="2">
    <location>
        <begin position="1"/>
        <end position="24"/>
    </location>
</feature>
<comment type="caution">
    <text evidence="3">The sequence shown here is derived from an EMBL/GenBank/DDBJ whole genome shotgun (WGS) entry which is preliminary data.</text>
</comment>
<feature type="compositionally biased region" description="Basic and acidic residues" evidence="1">
    <location>
        <begin position="34"/>
        <end position="57"/>
    </location>
</feature>
<feature type="chain" id="PRO_5045713509" description="Secreted protein" evidence="2">
    <location>
        <begin position="25"/>
        <end position="152"/>
    </location>
</feature>
<dbReference type="EMBL" id="JAZHXJ010001361">
    <property type="protein sequence ID" value="KAL1844938.1"/>
    <property type="molecule type" value="Genomic_DNA"/>
</dbReference>
<evidence type="ECO:0008006" key="5">
    <source>
        <dbReference type="Google" id="ProtNLM"/>
    </source>
</evidence>
<reference evidence="3 4" key="1">
    <citation type="journal article" date="2024" name="Commun. Biol.">
        <title>Comparative genomic analysis of thermophilic fungi reveals convergent evolutionary adaptations and gene losses.</title>
        <authorList>
            <person name="Steindorff A.S."/>
            <person name="Aguilar-Pontes M.V."/>
            <person name="Robinson A.J."/>
            <person name="Andreopoulos B."/>
            <person name="LaButti K."/>
            <person name="Kuo A."/>
            <person name="Mondo S."/>
            <person name="Riley R."/>
            <person name="Otillar R."/>
            <person name="Haridas S."/>
            <person name="Lipzen A."/>
            <person name="Grimwood J."/>
            <person name="Schmutz J."/>
            <person name="Clum A."/>
            <person name="Reid I.D."/>
            <person name="Moisan M.C."/>
            <person name="Butler G."/>
            <person name="Nguyen T.T.M."/>
            <person name="Dewar K."/>
            <person name="Conant G."/>
            <person name="Drula E."/>
            <person name="Henrissat B."/>
            <person name="Hansel C."/>
            <person name="Singer S."/>
            <person name="Hutchinson M.I."/>
            <person name="de Vries R.P."/>
            <person name="Natvig D.O."/>
            <person name="Powell A.J."/>
            <person name="Tsang A."/>
            <person name="Grigoriev I.V."/>
        </authorList>
    </citation>
    <scope>NUCLEOTIDE SEQUENCE [LARGE SCALE GENOMIC DNA]</scope>
    <source>
        <strain evidence="3 4">ATCC 24622</strain>
    </source>
</reference>
<dbReference type="Proteomes" id="UP001586593">
    <property type="component" value="Unassembled WGS sequence"/>
</dbReference>
<organism evidence="3 4">
    <name type="scientific">Phialemonium thermophilum</name>
    <dbReference type="NCBI Taxonomy" id="223376"/>
    <lineage>
        <taxon>Eukaryota</taxon>
        <taxon>Fungi</taxon>
        <taxon>Dikarya</taxon>
        <taxon>Ascomycota</taxon>
        <taxon>Pezizomycotina</taxon>
        <taxon>Sordariomycetes</taxon>
        <taxon>Sordariomycetidae</taxon>
        <taxon>Cephalothecales</taxon>
        <taxon>Cephalothecaceae</taxon>
        <taxon>Phialemonium</taxon>
    </lineage>
</organism>
<name>A0ABR3VTF0_9PEZI</name>
<protein>
    <recommendedName>
        <fullName evidence="5">Secreted protein</fullName>
    </recommendedName>
</protein>
<proteinExistence type="predicted"/>
<sequence length="152" mass="15661">MPRPPPRLLVLLLLLVAKIVQRQAGEIVDPGDQGVHEDAAGPGEARAEGAHEGELGGRRVGHGRGGRAKQVLARGQVELLEDAIALVVADGQGNGEEGGEEDGGLLAPGDGGQRGRRAVVVVVVVVALVGKDRDSPCRQKTVAGRELGQVDL</sequence>
<evidence type="ECO:0000256" key="1">
    <source>
        <dbReference type="SAM" id="MobiDB-lite"/>
    </source>
</evidence>